<keyword evidence="1" id="KW-0812">Transmembrane</keyword>
<dbReference type="EMBL" id="GFPF01001861">
    <property type="protein sequence ID" value="MAA13007.1"/>
    <property type="molecule type" value="Transcribed_RNA"/>
</dbReference>
<accession>A0A224Y633</accession>
<proteinExistence type="predicted"/>
<keyword evidence="1" id="KW-0472">Membrane</keyword>
<name>A0A224Y633_9ACAR</name>
<feature type="transmembrane region" description="Helical" evidence="1">
    <location>
        <begin position="71"/>
        <end position="89"/>
    </location>
</feature>
<evidence type="ECO:0000256" key="1">
    <source>
        <dbReference type="SAM" id="Phobius"/>
    </source>
</evidence>
<organism evidence="2">
    <name type="scientific">Rhipicephalus zambeziensis</name>
    <dbReference type="NCBI Taxonomy" id="60191"/>
    <lineage>
        <taxon>Eukaryota</taxon>
        <taxon>Metazoa</taxon>
        <taxon>Ecdysozoa</taxon>
        <taxon>Arthropoda</taxon>
        <taxon>Chelicerata</taxon>
        <taxon>Arachnida</taxon>
        <taxon>Acari</taxon>
        <taxon>Parasitiformes</taxon>
        <taxon>Ixodida</taxon>
        <taxon>Ixodoidea</taxon>
        <taxon>Ixodidae</taxon>
        <taxon>Rhipicephalinae</taxon>
        <taxon>Rhipicephalus</taxon>
        <taxon>Rhipicephalus</taxon>
    </lineage>
</organism>
<protein>
    <submittedName>
        <fullName evidence="2">Uncharacterized protein</fullName>
    </submittedName>
</protein>
<sequence length="129" mass="14701">MPKEQYDQRILRQLQNSCTSILLGMLLLRYINSASVNTTHRELRKDTVPCNSSSFNHFKHTSIDLMLMDHASIFVTLLFSIPFLFFHHLTVRVIGTTRFGPTLKCQSFTQLKNVQLPLRGGKGGCTDCI</sequence>
<evidence type="ECO:0000313" key="2">
    <source>
        <dbReference type="EMBL" id="MAA13007.1"/>
    </source>
</evidence>
<dbReference type="AlphaFoldDB" id="A0A224Y633"/>
<reference evidence="2" key="1">
    <citation type="journal article" date="2017" name="Parasit. Vectors">
        <title>Sialotranscriptomics of Rhipicephalus zambeziensis reveals intricate expression profiles of secretory proteins and suggests tight temporal transcriptional regulation during blood-feeding.</title>
        <authorList>
            <person name="de Castro M.H."/>
            <person name="de Klerk D."/>
            <person name="Pienaar R."/>
            <person name="Rees D.J.G."/>
            <person name="Mans B.J."/>
        </authorList>
    </citation>
    <scope>NUCLEOTIDE SEQUENCE</scope>
    <source>
        <tissue evidence="2">Salivary glands</tissue>
    </source>
</reference>
<keyword evidence="1" id="KW-1133">Transmembrane helix</keyword>